<gene>
    <name evidence="2" type="ORF">FHP08_12975</name>
</gene>
<accession>A0A5C8NU17</accession>
<evidence type="ECO:0000313" key="2">
    <source>
        <dbReference type="EMBL" id="TXL64655.1"/>
    </source>
</evidence>
<comment type="caution">
    <text evidence="2">The sequence shown here is derived from an EMBL/GenBank/DDBJ whole genome shotgun (WGS) entry which is preliminary data.</text>
</comment>
<dbReference type="OrthoDB" id="8686017at2"/>
<name>A0A5C8NU17_9BURK</name>
<evidence type="ECO:0008006" key="4">
    <source>
        <dbReference type="Google" id="ProtNLM"/>
    </source>
</evidence>
<proteinExistence type="predicted"/>
<protein>
    <recommendedName>
        <fullName evidence="4">Transmembrane protein</fullName>
    </recommendedName>
</protein>
<dbReference type="EMBL" id="VDUY01000005">
    <property type="protein sequence ID" value="TXL64655.1"/>
    <property type="molecule type" value="Genomic_DNA"/>
</dbReference>
<organism evidence="2 3">
    <name type="scientific">Zeimonas arvi</name>
    <dbReference type="NCBI Taxonomy" id="2498847"/>
    <lineage>
        <taxon>Bacteria</taxon>
        <taxon>Pseudomonadati</taxon>
        <taxon>Pseudomonadota</taxon>
        <taxon>Betaproteobacteria</taxon>
        <taxon>Burkholderiales</taxon>
        <taxon>Burkholderiaceae</taxon>
        <taxon>Zeimonas</taxon>
    </lineage>
</organism>
<feature type="chain" id="PRO_5022801902" description="Transmembrane protein" evidence="1">
    <location>
        <begin position="20"/>
        <end position="193"/>
    </location>
</feature>
<dbReference type="AlphaFoldDB" id="A0A5C8NU17"/>
<dbReference type="RefSeq" id="WP_147704904.1">
    <property type="nucleotide sequence ID" value="NZ_VDUY01000005.1"/>
</dbReference>
<keyword evidence="3" id="KW-1185">Reference proteome</keyword>
<keyword evidence="1" id="KW-0732">Signal</keyword>
<reference evidence="2 3" key="1">
    <citation type="submission" date="2019-06" db="EMBL/GenBank/DDBJ databases">
        <title>Quisquiliibacterium sp. nov., isolated from a maize field.</title>
        <authorList>
            <person name="Lin S.-Y."/>
            <person name="Tsai C.-F."/>
            <person name="Young C.-C."/>
        </authorList>
    </citation>
    <scope>NUCLEOTIDE SEQUENCE [LARGE SCALE GENOMIC DNA]</scope>
    <source>
        <strain evidence="2 3">CC-CFT501</strain>
    </source>
</reference>
<evidence type="ECO:0000313" key="3">
    <source>
        <dbReference type="Proteomes" id="UP000321548"/>
    </source>
</evidence>
<feature type="signal peptide" evidence="1">
    <location>
        <begin position="1"/>
        <end position="19"/>
    </location>
</feature>
<dbReference type="Proteomes" id="UP000321548">
    <property type="component" value="Unassembled WGS sequence"/>
</dbReference>
<evidence type="ECO:0000256" key="1">
    <source>
        <dbReference type="SAM" id="SignalP"/>
    </source>
</evidence>
<dbReference type="PROSITE" id="PS51257">
    <property type="entry name" value="PROKAR_LIPOPROTEIN"/>
    <property type="match status" value="1"/>
</dbReference>
<sequence>MPALAARSLRAMRPLPWFAAVLVACAALSACAPRHDWREIRADEDHYLAMMPARPDRMTRPIDLDGMPVNMTMQGARIDGVAFIVGAAPLPDASVAVRERALAAMRTAMVRNIQGTESRADAVAVPVVDASGRAVGSAPGWRIEARGRVGERAVSLHAVFASRGGRAWQAVVLGPDPEPDPARIFLDGFRILE</sequence>